<dbReference type="PRINTS" id="PR00706">
    <property type="entry name" value="PYROGLUPTASE"/>
</dbReference>
<dbReference type="GO" id="GO:0016920">
    <property type="term" value="F:pyroglutamyl-peptidase activity"/>
    <property type="evidence" value="ECO:0007669"/>
    <property type="project" value="InterPro"/>
</dbReference>
<evidence type="ECO:0000256" key="3">
    <source>
        <dbReference type="ARBA" id="ARBA00022490"/>
    </source>
</evidence>
<dbReference type="InterPro" id="IPR000816">
    <property type="entry name" value="Peptidase_C15"/>
</dbReference>
<keyword evidence="5" id="KW-0378">Hydrolase</keyword>
<dbReference type="PANTHER" id="PTHR23402:SF1">
    <property type="entry name" value="PYROGLUTAMYL-PEPTIDASE I"/>
    <property type="match status" value="1"/>
</dbReference>
<keyword evidence="3" id="KW-0963">Cytoplasm</keyword>
<dbReference type="PANTHER" id="PTHR23402">
    <property type="entry name" value="PROTEASE FAMILY C15 PYROGLUTAMYL-PEPTIDASE I-RELATED"/>
    <property type="match status" value="1"/>
</dbReference>
<name>A0A7X1B5Z0_9BACT</name>
<keyword evidence="10" id="KW-1185">Reference proteome</keyword>
<evidence type="ECO:0000256" key="7">
    <source>
        <dbReference type="ARBA" id="ARBA00030836"/>
    </source>
</evidence>
<evidence type="ECO:0000313" key="10">
    <source>
        <dbReference type="Proteomes" id="UP000526501"/>
    </source>
</evidence>
<evidence type="ECO:0000256" key="4">
    <source>
        <dbReference type="ARBA" id="ARBA00022670"/>
    </source>
</evidence>
<sequence length="201" mass="22396">MNVHPTILITCYLPFKGRSKNGSQTLGESLKHHFKVPNFRVLSMPVTWGSVEQNALPLLKDLRPDIVLGLGEGPPENFQIETLAKNKRLGADVDQNEPPEPIIEAGGALELSHRWPLPSTKSESVEACPKKSEDAGAYLCNNALYRFCQSEATFASFFHFPPQGETPDSEYIDRWLPKIVAQLELAMAELHSPQDREKSSD</sequence>
<evidence type="ECO:0000256" key="5">
    <source>
        <dbReference type="ARBA" id="ARBA00022801"/>
    </source>
</evidence>
<dbReference type="SUPFAM" id="SSF53182">
    <property type="entry name" value="Pyrrolidone carboxyl peptidase (pyroglutamate aminopeptidase)"/>
    <property type="match status" value="1"/>
</dbReference>
<evidence type="ECO:0000256" key="2">
    <source>
        <dbReference type="ARBA" id="ARBA00019191"/>
    </source>
</evidence>
<comment type="similarity">
    <text evidence="1">Belongs to the peptidase C15 family.</text>
</comment>
<dbReference type="RefSeq" id="WP_185660137.1">
    <property type="nucleotide sequence ID" value="NZ_CAWPOO010000008.1"/>
</dbReference>
<evidence type="ECO:0000256" key="8">
    <source>
        <dbReference type="ARBA" id="ARBA00031559"/>
    </source>
</evidence>
<protein>
    <recommendedName>
        <fullName evidence="2">Pyrrolidone-carboxylate peptidase</fullName>
    </recommendedName>
    <alternativeName>
        <fullName evidence="7">5-oxoprolyl-peptidase</fullName>
    </alternativeName>
    <alternativeName>
        <fullName evidence="8">Pyroglutamyl-peptidase I</fullName>
    </alternativeName>
</protein>
<keyword evidence="4" id="KW-0645">Protease</keyword>
<keyword evidence="6" id="KW-0788">Thiol protease</keyword>
<dbReference type="Pfam" id="PF01470">
    <property type="entry name" value="Peptidase_C15"/>
    <property type="match status" value="1"/>
</dbReference>
<accession>A0A7X1B5Z0</accession>
<organism evidence="9 10">
    <name type="scientific">Pelagicoccus albus</name>
    <dbReference type="NCBI Taxonomy" id="415222"/>
    <lineage>
        <taxon>Bacteria</taxon>
        <taxon>Pseudomonadati</taxon>
        <taxon>Verrucomicrobiota</taxon>
        <taxon>Opitutia</taxon>
        <taxon>Puniceicoccales</taxon>
        <taxon>Pelagicoccaceae</taxon>
        <taxon>Pelagicoccus</taxon>
    </lineage>
</organism>
<proteinExistence type="inferred from homology"/>
<dbReference type="AlphaFoldDB" id="A0A7X1B5Z0"/>
<comment type="caution">
    <text evidence="9">The sequence shown here is derived from an EMBL/GenBank/DDBJ whole genome shotgun (WGS) entry which is preliminary data.</text>
</comment>
<dbReference type="InterPro" id="IPR016125">
    <property type="entry name" value="Peptidase_C15-like"/>
</dbReference>
<dbReference type="EMBL" id="JACHVC010000008">
    <property type="protein sequence ID" value="MBC2606251.1"/>
    <property type="molecule type" value="Genomic_DNA"/>
</dbReference>
<gene>
    <name evidence="9" type="ORF">H5P27_09345</name>
</gene>
<reference evidence="9 10" key="1">
    <citation type="submission" date="2020-07" db="EMBL/GenBank/DDBJ databases">
        <authorList>
            <person name="Feng X."/>
        </authorList>
    </citation>
    <scope>NUCLEOTIDE SEQUENCE [LARGE SCALE GENOMIC DNA]</scope>
    <source>
        <strain evidence="9 10">JCM23202</strain>
    </source>
</reference>
<evidence type="ECO:0000313" key="9">
    <source>
        <dbReference type="EMBL" id="MBC2606251.1"/>
    </source>
</evidence>
<dbReference type="GO" id="GO:0006508">
    <property type="term" value="P:proteolysis"/>
    <property type="evidence" value="ECO:0007669"/>
    <property type="project" value="UniProtKB-KW"/>
</dbReference>
<dbReference type="Proteomes" id="UP000526501">
    <property type="component" value="Unassembled WGS sequence"/>
</dbReference>
<evidence type="ECO:0000256" key="6">
    <source>
        <dbReference type="ARBA" id="ARBA00022807"/>
    </source>
</evidence>
<evidence type="ECO:0000256" key="1">
    <source>
        <dbReference type="ARBA" id="ARBA00006641"/>
    </source>
</evidence>
<dbReference type="InterPro" id="IPR036440">
    <property type="entry name" value="Peptidase_C15-like_sf"/>
</dbReference>
<dbReference type="GO" id="GO:0005829">
    <property type="term" value="C:cytosol"/>
    <property type="evidence" value="ECO:0007669"/>
    <property type="project" value="InterPro"/>
</dbReference>
<dbReference type="Gene3D" id="3.40.630.20">
    <property type="entry name" value="Peptidase C15, pyroglutamyl peptidase I-like"/>
    <property type="match status" value="1"/>
</dbReference>